<evidence type="ECO:0000313" key="1">
    <source>
        <dbReference type="EMBL" id="ADB40840.1"/>
    </source>
</evidence>
<dbReference type="eggNOG" id="ENOG5032TXT">
    <property type="taxonomic scope" value="Bacteria"/>
</dbReference>
<evidence type="ECO:0000313" key="2">
    <source>
        <dbReference type="Proteomes" id="UP000002028"/>
    </source>
</evidence>
<gene>
    <name evidence="1" type="ordered locus">Slin_4862</name>
</gene>
<dbReference type="STRING" id="504472.Slin_4862"/>
<name>D2QQQ9_SPILD</name>
<protein>
    <submittedName>
        <fullName evidence="1">Uncharacterized protein</fullName>
    </submittedName>
</protein>
<organism evidence="1 2">
    <name type="scientific">Spirosoma linguale (strain ATCC 33905 / DSM 74 / LMG 10896 / Claus 1)</name>
    <dbReference type="NCBI Taxonomy" id="504472"/>
    <lineage>
        <taxon>Bacteria</taxon>
        <taxon>Pseudomonadati</taxon>
        <taxon>Bacteroidota</taxon>
        <taxon>Cytophagia</taxon>
        <taxon>Cytophagales</taxon>
        <taxon>Cytophagaceae</taxon>
        <taxon>Spirosoma</taxon>
    </lineage>
</organism>
<reference evidence="1 2" key="1">
    <citation type="journal article" date="2010" name="Stand. Genomic Sci.">
        <title>Complete genome sequence of Spirosoma linguale type strain (1).</title>
        <authorList>
            <person name="Lail K."/>
            <person name="Sikorski J."/>
            <person name="Saunders E."/>
            <person name="Lapidus A."/>
            <person name="Glavina Del Rio T."/>
            <person name="Copeland A."/>
            <person name="Tice H."/>
            <person name="Cheng J.-F."/>
            <person name="Lucas S."/>
            <person name="Nolan M."/>
            <person name="Bruce D."/>
            <person name="Goodwin L."/>
            <person name="Pitluck S."/>
            <person name="Ivanova N."/>
            <person name="Mavromatis K."/>
            <person name="Ovchinnikova G."/>
            <person name="Pati A."/>
            <person name="Chen A."/>
            <person name="Palaniappan K."/>
            <person name="Land M."/>
            <person name="Hauser L."/>
            <person name="Chang Y.-J."/>
            <person name="Jeffries C.D."/>
            <person name="Chain P."/>
            <person name="Brettin T."/>
            <person name="Detter J.C."/>
            <person name="Schuetze A."/>
            <person name="Rohde M."/>
            <person name="Tindall B.J."/>
            <person name="Goeker M."/>
            <person name="Bristow J."/>
            <person name="Eisen J.A."/>
            <person name="Markowitz V."/>
            <person name="Hugenholtz P."/>
            <person name="Kyrpides N.C."/>
            <person name="Klenk H.-P."/>
            <person name="Chen F."/>
        </authorList>
    </citation>
    <scope>NUCLEOTIDE SEQUENCE [LARGE SCALE GENOMIC DNA]</scope>
    <source>
        <strain evidence="2">ATCC 33905 / DSM 74 / LMG 10896 / Claus 1</strain>
    </source>
</reference>
<dbReference type="HOGENOM" id="CLU_1969144_0_0_10"/>
<dbReference type="KEGG" id="sli:Slin_4862"/>
<dbReference type="Proteomes" id="UP000002028">
    <property type="component" value="Chromosome"/>
</dbReference>
<dbReference type="AlphaFoldDB" id="D2QQQ9"/>
<accession>D2QQQ9</accession>
<proteinExistence type="predicted"/>
<sequence>MLTIFTHPMIYTAVEQFLQQIKAKADKHGLAFLEKPTNNLDQLLEMNLTVAQRTSIIKGLSPEDYSTGPYLCNLHPQYPSMIFGRTLQKGEVFIELSKGVDKAPVMCRAFRWASKKLIYPFKNKILV</sequence>
<dbReference type="EMBL" id="CP001769">
    <property type="protein sequence ID" value="ADB40840.1"/>
    <property type="molecule type" value="Genomic_DNA"/>
</dbReference>
<keyword evidence="2" id="KW-1185">Reference proteome</keyword>